<dbReference type="Proteomes" id="UP000574276">
    <property type="component" value="Unassembled WGS sequence"/>
</dbReference>
<dbReference type="GO" id="GO:0055052">
    <property type="term" value="C:ATP-binding cassette (ABC) transporter complex, substrate-binding subunit-containing"/>
    <property type="evidence" value="ECO:0007669"/>
    <property type="project" value="TreeGrafter"/>
</dbReference>
<evidence type="ECO:0000313" key="4">
    <source>
        <dbReference type="EMBL" id="MBB2184456.1"/>
    </source>
</evidence>
<dbReference type="RefSeq" id="WP_228354031.1">
    <property type="nucleotide sequence ID" value="NZ_JACEGA010000001.1"/>
</dbReference>
<keyword evidence="3" id="KW-0732">Signal</keyword>
<dbReference type="InterPro" id="IPR006059">
    <property type="entry name" value="SBP"/>
</dbReference>
<dbReference type="SUPFAM" id="SSF53850">
    <property type="entry name" value="Periplasmic binding protein-like II"/>
    <property type="match status" value="1"/>
</dbReference>
<dbReference type="EMBL" id="JACEGA010000001">
    <property type="protein sequence ID" value="MBB2184456.1"/>
    <property type="molecule type" value="Genomic_DNA"/>
</dbReference>
<dbReference type="Pfam" id="PF13416">
    <property type="entry name" value="SBP_bac_8"/>
    <property type="match status" value="1"/>
</dbReference>
<dbReference type="GO" id="GO:0015768">
    <property type="term" value="P:maltose transport"/>
    <property type="evidence" value="ECO:0007669"/>
    <property type="project" value="TreeGrafter"/>
</dbReference>
<proteinExistence type="inferred from homology"/>
<evidence type="ECO:0000313" key="5">
    <source>
        <dbReference type="Proteomes" id="UP000574276"/>
    </source>
</evidence>
<keyword evidence="2" id="KW-0813">Transport</keyword>
<dbReference type="GO" id="GO:1901982">
    <property type="term" value="F:maltose binding"/>
    <property type="evidence" value="ECO:0007669"/>
    <property type="project" value="TreeGrafter"/>
</dbReference>
<reference evidence="4 5" key="1">
    <citation type="submission" date="2020-07" db="EMBL/GenBank/DDBJ databases">
        <title>Characterization and genome sequencing of isolate MD1, a novel member within the family Lachnospiraceae.</title>
        <authorList>
            <person name="Rettenmaier R."/>
            <person name="Di Bello L."/>
            <person name="Zinser C."/>
            <person name="Scheitz K."/>
            <person name="Liebl W."/>
            <person name="Zverlov V."/>
        </authorList>
    </citation>
    <scope>NUCLEOTIDE SEQUENCE [LARGE SCALE GENOMIC DNA]</scope>
    <source>
        <strain evidence="4 5">MD1</strain>
    </source>
</reference>
<organism evidence="4 5">
    <name type="scientific">Variimorphobacter saccharofermentans</name>
    <dbReference type="NCBI Taxonomy" id="2755051"/>
    <lineage>
        <taxon>Bacteria</taxon>
        <taxon>Bacillati</taxon>
        <taxon>Bacillota</taxon>
        <taxon>Clostridia</taxon>
        <taxon>Lachnospirales</taxon>
        <taxon>Lachnospiraceae</taxon>
        <taxon>Variimorphobacter</taxon>
    </lineage>
</organism>
<name>A0A839K4A4_9FIRM</name>
<sequence>MTKPMVVWLITTNRSDVLTYHNIMKKLEIRSKMKIDLKIVSWVRLYDSLVKAFREGNQPDLFALGTTWVATFAHLGYLEPIPQNIGFPPAIAPWIEECTQYKGVQYAVPYNMSPLVMCAQQNILDQNHITREDLKDFAGLYNACQRIDRNFKTHGDYDHMPFLFLLKADVNMMHSFFAFLFKKGWKFPDINNTDSTIVTEGLYETFQYMNSLLCISGNIKKEMYLNYNNLYDKFYKTRQVTFYLDYSNRIVSDIMNERIKGIERDHSLALLPLPSQSQEGKNYLGGSMLAVSAESKNKEQAWDIIKYLTEDDTVEMNAMLSGDIPALDIPFWKKHGDDPTLQMLYNEMKNSISYPVHPLWRGIEVVLAEGIYRSFLSINQQTESEACEEINGIISNTLKKIKEILDITWEI</sequence>
<evidence type="ECO:0000256" key="1">
    <source>
        <dbReference type="ARBA" id="ARBA00008520"/>
    </source>
</evidence>
<evidence type="ECO:0000256" key="2">
    <source>
        <dbReference type="ARBA" id="ARBA00022448"/>
    </source>
</evidence>
<comment type="caution">
    <text evidence="4">The sequence shown here is derived from an EMBL/GenBank/DDBJ whole genome shotgun (WGS) entry which is preliminary data.</text>
</comment>
<comment type="similarity">
    <text evidence="1">Belongs to the bacterial solute-binding protein 1 family.</text>
</comment>
<dbReference type="Gene3D" id="3.40.190.10">
    <property type="entry name" value="Periplasmic binding protein-like II"/>
    <property type="match status" value="2"/>
</dbReference>
<dbReference type="PANTHER" id="PTHR30061:SF50">
    <property type="entry name" value="MALTOSE_MALTODEXTRIN-BINDING PERIPLASMIC PROTEIN"/>
    <property type="match status" value="1"/>
</dbReference>
<dbReference type="GO" id="GO:0042956">
    <property type="term" value="P:maltodextrin transmembrane transport"/>
    <property type="evidence" value="ECO:0007669"/>
    <property type="project" value="TreeGrafter"/>
</dbReference>
<keyword evidence="5" id="KW-1185">Reference proteome</keyword>
<dbReference type="AlphaFoldDB" id="A0A839K4A4"/>
<evidence type="ECO:0000256" key="3">
    <source>
        <dbReference type="ARBA" id="ARBA00022729"/>
    </source>
</evidence>
<protein>
    <submittedName>
        <fullName evidence="4">Extracellular solute-binding protein</fullName>
    </submittedName>
</protein>
<accession>A0A839K4A4</accession>
<gene>
    <name evidence="4" type="ORF">H0486_16365</name>
</gene>
<dbReference type="PANTHER" id="PTHR30061">
    <property type="entry name" value="MALTOSE-BINDING PERIPLASMIC PROTEIN"/>
    <property type="match status" value="1"/>
</dbReference>